<name>A0A7J9UY41_9MICO</name>
<dbReference type="Proteomes" id="UP000429644">
    <property type="component" value="Unassembled WGS sequence"/>
</dbReference>
<dbReference type="AlphaFoldDB" id="A0A7J9UY41"/>
<feature type="domain" description="Pyrroline-5-carboxylate reductase catalytic N-terminal" evidence="2">
    <location>
        <begin position="25"/>
        <end position="114"/>
    </location>
</feature>
<dbReference type="GO" id="GO:0005886">
    <property type="term" value="C:plasma membrane"/>
    <property type="evidence" value="ECO:0007669"/>
    <property type="project" value="TreeGrafter"/>
</dbReference>
<dbReference type="Pfam" id="PF03807">
    <property type="entry name" value="F420_oxidored"/>
    <property type="match status" value="1"/>
</dbReference>
<evidence type="ECO:0000259" key="2">
    <source>
        <dbReference type="Pfam" id="PF03807"/>
    </source>
</evidence>
<dbReference type="InterPro" id="IPR028939">
    <property type="entry name" value="P5C_Rdtase_cat_N"/>
</dbReference>
<dbReference type="InterPro" id="IPR036291">
    <property type="entry name" value="NAD(P)-bd_dom_sf"/>
</dbReference>
<dbReference type="EMBL" id="WHPD01002758">
    <property type="protein sequence ID" value="MPV89549.1"/>
    <property type="molecule type" value="Genomic_DNA"/>
</dbReference>
<dbReference type="PANTHER" id="PTHR14239">
    <property type="entry name" value="DUDULIN-RELATED"/>
    <property type="match status" value="1"/>
</dbReference>
<evidence type="ECO:0000313" key="4">
    <source>
        <dbReference type="Proteomes" id="UP000429644"/>
    </source>
</evidence>
<dbReference type="GO" id="GO:0052851">
    <property type="term" value="F:ferric-chelate reductase (NADPH) activity"/>
    <property type="evidence" value="ECO:0007669"/>
    <property type="project" value="TreeGrafter"/>
</dbReference>
<organism evidence="3 4">
    <name type="scientific">Georgenia ruanii</name>
    <dbReference type="NCBI Taxonomy" id="348442"/>
    <lineage>
        <taxon>Bacteria</taxon>
        <taxon>Bacillati</taxon>
        <taxon>Actinomycetota</taxon>
        <taxon>Actinomycetes</taxon>
        <taxon>Micrococcales</taxon>
        <taxon>Bogoriellaceae</taxon>
        <taxon>Georgenia</taxon>
    </lineage>
</organism>
<dbReference type="Gene3D" id="3.40.50.720">
    <property type="entry name" value="NAD(P)-binding Rossmann-like Domain"/>
    <property type="match status" value="1"/>
</dbReference>
<protein>
    <submittedName>
        <fullName evidence="3">NADP oxidoreductase</fullName>
    </submittedName>
</protein>
<dbReference type="OrthoDB" id="1523398at2"/>
<keyword evidence="4" id="KW-1185">Reference proteome</keyword>
<dbReference type="SUPFAM" id="SSF51735">
    <property type="entry name" value="NAD(P)-binding Rossmann-fold domains"/>
    <property type="match status" value="1"/>
</dbReference>
<reference evidence="3 4" key="1">
    <citation type="submission" date="2019-10" db="EMBL/GenBank/DDBJ databases">
        <title>Georgenia wutianyii sp. nov. and Georgenia yuyongxinii sp. nov. isolated from plateau pika (Ochotona curzoniae) in the Qinghai-Tibet plateau of China.</title>
        <authorList>
            <person name="Tian Z."/>
        </authorList>
    </citation>
    <scope>NUCLEOTIDE SEQUENCE [LARGE SCALE GENOMIC DNA]</scope>
    <source>
        <strain evidence="3 4">JCM 15130</strain>
    </source>
</reference>
<gene>
    <name evidence="3" type="ORF">GB882_12800</name>
</gene>
<sequence>MGEHEGWQGTVDRGPAEGPAAEVRTVGILGAGRVGTALARQALRAGFRVLVAASGDPAAIGLIVEVMTPGAVAVHAADAARRADVVVLSVPLRKYGTLDPGALTGKVVVDAMNYWPETDGHLPDLEAAPSSSEMVQAFLPGARVVKTLNHIGYHEVETDGAPAGTPGRRALAVAGDDAAARAAVGDLVERLGYDAVDAGPLAAGAALEPGTEIFAGRHDRAALERLLARAAARATAAPATA</sequence>
<comment type="caution">
    <text evidence="3">The sequence shown here is derived from an EMBL/GenBank/DDBJ whole genome shotgun (WGS) entry which is preliminary data.</text>
</comment>
<dbReference type="GO" id="GO:0015677">
    <property type="term" value="P:copper ion import"/>
    <property type="evidence" value="ECO:0007669"/>
    <property type="project" value="TreeGrafter"/>
</dbReference>
<dbReference type="InterPro" id="IPR051267">
    <property type="entry name" value="STEAP_metalloreductase"/>
</dbReference>
<proteinExistence type="predicted"/>
<keyword evidence="1" id="KW-0560">Oxidoreductase</keyword>
<dbReference type="GO" id="GO:0008823">
    <property type="term" value="F:cupric reductase (NADH) activity"/>
    <property type="evidence" value="ECO:0007669"/>
    <property type="project" value="TreeGrafter"/>
</dbReference>
<evidence type="ECO:0000313" key="3">
    <source>
        <dbReference type="EMBL" id="MPV89549.1"/>
    </source>
</evidence>
<accession>A0A7J9UY41</accession>
<dbReference type="PANTHER" id="PTHR14239:SF0">
    <property type="entry name" value="F420-DEPENDENT NADP REDUCTASE"/>
    <property type="match status" value="1"/>
</dbReference>
<evidence type="ECO:0000256" key="1">
    <source>
        <dbReference type="ARBA" id="ARBA00023002"/>
    </source>
</evidence>